<feature type="region of interest" description="Disordered" evidence="10">
    <location>
        <begin position="336"/>
        <end position="366"/>
    </location>
</feature>
<feature type="chain" id="PRO_5040545086" description="1,3-beta-glucanosyltransferase" evidence="9">
    <location>
        <begin position="23"/>
        <end position="522"/>
    </location>
</feature>
<dbReference type="GO" id="GO:0098552">
    <property type="term" value="C:side of membrane"/>
    <property type="evidence" value="ECO:0007669"/>
    <property type="project" value="UniProtKB-KW"/>
</dbReference>
<evidence type="ECO:0000256" key="10">
    <source>
        <dbReference type="SAM" id="MobiDB-lite"/>
    </source>
</evidence>
<evidence type="ECO:0000256" key="4">
    <source>
        <dbReference type="ARBA" id="ARBA00022729"/>
    </source>
</evidence>
<comment type="subcellular location">
    <subcellularLocation>
        <location evidence="1 9">Cell membrane</location>
        <topology evidence="1 9">Lipid-anchor</topology>
        <topology evidence="1 9">GPI-anchor</topology>
    </subcellularLocation>
</comment>
<protein>
    <recommendedName>
        <fullName evidence="9">1,3-beta-glucanosyltransferase</fullName>
        <ecNumber evidence="9">2.4.1.-</ecNumber>
    </recommendedName>
</protein>
<dbReference type="GO" id="GO:0005886">
    <property type="term" value="C:plasma membrane"/>
    <property type="evidence" value="ECO:0007669"/>
    <property type="project" value="UniProtKB-SubCell"/>
</dbReference>
<feature type="domain" description="X8" evidence="12">
    <location>
        <begin position="381"/>
        <end position="468"/>
    </location>
</feature>
<keyword evidence="6" id="KW-1015">Disulfide bond</keyword>
<name>A0A9P8EUC9_AURME</name>
<dbReference type="AlphaFoldDB" id="A0A9P8EUC9"/>
<keyword evidence="9" id="KW-0808">Transferase</keyword>
<keyword evidence="3 9" id="KW-0336">GPI-anchor</keyword>
<dbReference type="Gene3D" id="1.20.58.1040">
    <property type="match status" value="1"/>
</dbReference>
<evidence type="ECO:0000256" key="11">
    <source>
        <dbReference type="SAM" id="Phobius"/>
    </source>
</evidence>
<dbReference type="GO" id="GO:0031505">
    <property type="term" value="P:fungal-type cell wall organization"/>
    <property type="evidence" value="ECO:0007669"/>
    <property type="project" value="TreeGrafter"/>
</dbReference>
<evidence type="ECO:0000256" key="9">
    <source>
        <dbReference type="RuleBase" id="RU361209"/>
    </source>
</evidence>
<evidence type="ECO:0000313" key="13">
    <source>
        <dbReference type="EMBL" id="KAG9699189.1"/>
    </source>
</evidence>
<dbReference type="Gene3D" id="3.20.20.80">
    <property type="entry name" value="Glycosidases"/>
    <property type="match status" value="1"/>
</dbReference>
<comment type="similarity">
    <text evidence="2 9">Belongs to the glycosyl hydrolase 72 family.</text>
</comment>
<dbReference type="InterPro" id="IPR004886">
    <property type="entry name" value="Glucanosyltransferase"/>
</dbReference>
<feature type="signal peptide" evidence="9">
    <location>
        <begin position="1"/>
        <end position="22"/>
    </location>
</feature>
<dbReference type="PANTHER" id="PTHR31468:SF2">
    <property type="entry name" value="1,3-BETA-GLUCANOSYLTRANSFERASE GAS1"/>
    <property type="match status" value="1"/>
</dbReference>
<keyword evidence="8 9" id="KW-0449">Lipoprotein</keyword>
<keyword evidence="11" id="KW-0812">Transmembrane</keyword>
<keyword evidence="7" id="KW-0325">Glycoprotein</keyword>
<dbReference type="SUPFAM" id="SSF51445">
    <property type="entry name" value="(Trans)glycosidases"/>
    <property type="match status" value="1"/>
</dbReference>
<dbReference type="SMART" id="SM00768">
    <property type="entry name" value="X8"/>
    <property type="match status" value="1"/>
</dbReference>
<evidence type="ECO:0000256" key="3">
    <source>
        <dbReference type="ARBA" id="ARBA00022622"/>
    </source>
</evidence>
<dbReference type="Pfam" id="PF07983">
    <property type="entry name" value="X8"/>
    <property type="match status" value="1"/>
</dbReference>
<gene>
    <name evidence="13" type="ORF">KCU76_g1704</name>
</gene>
<evidence type="ECO:0000256" key="1">
    <source>
        <dbReference type="ARBA" id="ARBA00004609"/>
    </source>
</evidence>
<feature type="transmembrane region" description="Helical" evidence="11">
    <location>
        <begin position="498"/>
        <end position="521"/>
    </location>
</feature>
<keyword evidence="11" id="KW-1133">Transmembrane helix</keyword>
<reference evidence="13" key="2">
    <citation type="submission" date="2021-08" db="EMBL/GenBank/DDBJ databases">
        <authorList>
            <person name="Gostincar C."/>
            <person name="Sun X."/>
            <person name="Song Z."/>
            <person name="Gunde-Cimerman N."/>
        </authorList>
    </citation>
    <scope>NUCLEOTIDE SEQUENCE</scope>
    <source>
        <strain evidence="13">EXF-9911</strain>
    </source>
</reference>
<evidence type="ECO:0000259" key="12">
    <source>
        <dbReference type="SMART" id="SM00768"/>
    </source>
</evidence>
<reference evidence="13" key="1">
    <citation type="journal article" date="2021" name="J Fungi (Basel)">
        <title>Virulence traits and population genomics of the black yeast Aureobasidium melanogenum.</title>
        <authorList>
            <person name="Cernosa A."/>
            <person name="Sun X."/>
            <person name="Gostincar C."/>
            <person name="Fang C."/>
            <person name="Gunde-Cimerman N."/>
            <person name="Song Z."/>
        </authorList>
    </citation>
    <scope>NUCLEOTIDE SEQUENCE</scope>
    <source>
        <strain evidence="13">EXF-9911</strain>
    </source>
</reference>
<dbReference type="PANTHER" id="PTHR31468">
    <property type="entry name" value="1,3-BETA-GLUCANOSYLTRANSFERASE GAS1"/>
    <property type="match status" value="1"/>
</dbReference>
<evidence type="ECO:0000256" key="8">
    <source>
        <dbReference type="ARBA" id="ARBA00023288"/>
    </source>
</evidence>
<evidence type="ECO:0000256" key="7">
    <source>
        <dbReference type="ARBA" id="ARBA00023180"/>
    </source>
</evidence>
<evidence type="ECO:0000256" key="5">
    <source>
        <dbReference type="ARBA" id="ARBA00023136"/>
    </source>
</evidence>
<proteinExistence type="inferred from homology"/>
<evidence type="ECO:0000313" key="14">
    <source>
        <dbReference type="Proteomes" id="UP000779574"/>
    </source>
</evidence>
<keyword evidence="4 9" id="KW-0732">Signal</keyword>
<comment type="caution">
    <text evidence="13">The sequence shown here is derived from an EMBL/GenBank/DDBJ whole genome shotgun (WGS) entry which is preliminary data.</text>
</comment>
<evidence type="ECO:0000256" key="6">
    <source>
        <dbReference type="ARBA" id="ARBA00023157"/>
    </source>
</evidence>
<dbReference type="GO" id="GO:0071970">
    <property type="term" value="P:fungal-type cell wall (1-&gt;3)-beta-D-glucan biosynthetic process"/>
    <property type="evidence" value="ECO:0007669"/>
    <property type="project" value="TreeGrafter"/>
</dbReference>
<evidence type="ECO:0000256" key="2">
    <source>
        <dbReference type="ARBA" id="ARBA00007528"/>
    </source>
</evidence>
<organism evidence="13 14">
    <name type="scientific">Aureobasidium melanogenum</name>
    <name type="common">Aureobasidium pullulans var. melanogenum</name>
    <dbReference type="NCBI Taxonomy" id="46634"/>
    <lineage>
        <taxon>Eukaryota</taxon>
        <taxon>Fungi</taxon>
        <taxon>Dikarya</taxon>
        <taxon>Ascomycota</taxon>
        <taxon>Pezizomycotina</taxon>
        <taxon>Dothideomycetes</taxon>
        <taxon>Dothideomycetidae</taxon>
        <taxon>Dothideales</taxon>
        <taxon>Saccotheciaceae</taxon>
        <taxon>Aureobasidium</taxon>
    </lineage>
</organism>
<comment type="function">
    <text evidence="9">Splits internally a 1,3-beta-glucan molecule and transfers the newly generated reducing end (the donor) to the non-reducing end of another 1,3-beta-glucan molecule (the acceptor) forming a 1,3-beta linkage, resulting in the elongation of 1,3-beta-glucan chains in the cell wall.</text>
</comment>
<dbReference type="EMBL" id="JAHFXF010000038">
    <property type="protein sequence ID" value="KAG9699189.1"/>
    <property type="molecule type" value="Genomic_DNA"/>
</dbReference>
<dbReference type="InterPro" id="IPR012946">
    <property type="entry name" value="X8"/>
</dbReference>
<feature type="non-terminal residue" evidence="13">
    <location>
        <position position="522"/>
    </location>
</feature>
<sequence length="522" mass="56401">MRQRVLNCAFAIISVLVGYVNAEVDPIVIKGSKFFYQSNNTQFFIRGVAYQADPSRNDNSTSTNTSYVDPLADPDKCSRDIPYLKELRTNVVRVYAVDPSQNHDFCMNQLADAGIYVISDLSDPTQAIDRDAPEWTIDLLSRYTSVIDALHGYTNMLGFFAGNEVSNAANNTAASAYVKAAVRDSKAYIKSSNYRSIGVGYATNDDPAIRTEIADYFNCGDDADAIDFWGYNIYSWCGDSSYEQSGFEDRTIEFSNYSVPAFFSEYGCNLVQPRTFTQTDVIYGPNMSQVWSGGIVYMYYEEVNNYGLVDVSGQSVTPLPDFTYLSSRMQSATPTGVLKDSYTPTNSPQACPTLDSDWQAEASPLPPTPDSDTCQCEFESLSCVPKSSLSATQMSNLFGTVCGLSESACAGIQHNATTGKYGAYSMCNSTVQLAVALDTYYKQQSSQASACNFGGMAMIQNAGAKCSGSVAASSGPSGSASASRSSNAGSSLVVHHAFLANGALCYGYLLMVGIPLFAILLL</sequence>
<dbReference type="OrthoDB" id="421038at2759"/>
<dbReference type="FunFam" id="3.20.20.80:FF:000038">
    <property type="entry name" value="1,3-beta-glucanosyltransferase"/>
    <property type="match status" value="1"/>
</dbReference>
<dbReference type="EC" id="2.4.1.-" evidence="9"/>
<dbReference type="GO" id="GO:0042124">
    <property type="term" value="F:1,3-beta-glucanosyltransferase activity"/>
    <property type="evidence" value="ECO:0007669"/>
    <property type="project" value="TreeGrafter"/>
</dbReference>
<dbReference type="InterPro" id="IPR017853">
    <property type="entry name" value="GH"/>
</dbReference>
<dbReference type="Proteomes" id="UP000779574">
    <property type="component" value="Unassembled WGS sequence"/>
</dbReference>
<dbReference type="Pfam" id="PF03198">
    <property type="entry name" value="Glyco_hydro_72"/>
    <property type="match status" value="1"/>
</dbReference>
<keyword evidence="5 9" id="KW-0472">Membrane</keyword>
<accession>A0A9P8EUC9</accession>